<accession>A0A1T4TA41</accession>
<sequence>MTYQFSRFSQQFTITLEPSQIVVLTKNKEQETVRHFDYTAVKKVHLLANGNNCKCIVFFQGKSNVLSISSIDIQLKAVRVKNEQLVAYRRFIETLHQKLSEDKVSKQSVAFVCGNSVKMWLLIALIAVFLLAVVPMAISLKRYELLLLPFANLIVLFRFMHQTGFTRPYQPDDPYSVSPLLPK</sequence>
<feature type="transmembrane region" description="Helical" evidence="1">
    <location>
        <begin position="119"/>
        <end position="138"/>
    </location>
</feature>
<proteinExistence type="predicted"/>
<evidence type="ECO:0000313" key="3">
    <source>
        <dbReference type="Proteomes" id="UP000190367"/>
    </source>
</evidence>
<reference evidence="3" key="1">
    <citation type="submission" date="2017-02" db="EMBL/GenBank/DDBJ databases">
        <authorList>
            <person name="Varghese N."/>
            <person name="Submissions S."/>
        </authorList>
    </citation>
    <scope>NUCLEOTIDE SEQUENCE [LARGE SCALE GENOMIC DNA]</scope>
    <source>
        <strain evidence="3">DSM 22224</strain>
    </source>
</reference>
<evidence type="ECO:0000256" key="1">
    <source>
        <dbReference type="SAM" id="Phobius"/>
    </source>
</evidence>
<dbReference type="AlphaFoldDB" id="A0A1T4TA41"/>
<dbReference type="EMBL" id="FUWZ01000004">
    <property type="protein sequence ID" value="SKA37038.1"/>
    <property type="molecule type" value="Genomic_DNA"/>
</dbReference>
<dbReference type="STRING" id="634771.SAMN04488128_104212"/>
<keyword evidence="3" id="KW-1185">Reference proteome</keyword>
<dbReference type="Proteomes" id="UP000190367">
    <property type="component" value="Unassembled WGS sequence"/>
</dbReference>
<organism evidence="2 3">
    <name type="scientific">Chitinophaga eiseniae</name>
    <dbReference type="NCBI Taxonomy" id="634771"/>
    <lineage>
        <taxon>Bacteria</taxon>
        <taxon>Pseudomonadati</taxon>
        <taxon>Bacteroidota</taxon>
        <taxon>Chitinophagia</taxon>
        <taxon>Chitinophagales</taxon>
        <taxon>Chitinophagaceae</taxon>
        <taxon>Chitinophaga</taxon>
    </lineage>
</organism>
<dbReference type="RefSeq" id="WP_078671568.1">
    <property type="nucleotide sequence ID" value="NZ_FUWZ01000004.1"/>
</dbReference>
<keyword evidence="1" id="KW-0472">Membrane</keyword>
<name>A0A1T4TA41_9BACT</name>
<gene>
    <name evidence="2" type="ORF">SAMN04488128_104212</name>
</gene>
<keyword evidence="1" id="KW-1133">Transmembrane helix</keyword>
<protein>
    <submittedName>
        <fullName evidence="2">Uncharacterized protein</fullName>
    </submittedName>
</protein>
<keyword evidence="1" id="KW-0812">Transmembrane</keyword>
<feature type="transmembrane region" description="Helical" evidence="1">
    <location>
        <begin position="145"/>
        <end position="161"/>
    </location>
</feature>
<evidence type="ECO:0000313" key="2">
    <source>
        <dbReference type="EMBL" id="SKA37038.1"/>
    </source>
</evidence>